<sequence length="171" mass="18175">MFASTFLLVALVTLGLAQNDTDTSKIRRVYLTSNVNTKFVVTAGGTTAGSSLVVQTLSEKPEQQWLLQDGASTLQLADTTLCIDGGAQSNWKDMGTLSLAECEEGKEAQQWTVMEDGRIALTASNPQQCLDLVFMRAVENNAVGLYSCAGLGNTGAADKGINWPIVDVEAP</sequence>
<dbReference type="PROSITE" id="PS50231">
    <property type="entry name" value="RICIN_B_LECTIN"/>
    <property type="match status" value="1"/>
</dbReference>
<reference evidence="3 4" key="1">
    <citation type="journal article" date="2014" name="Genome Announc.">
        <title>Draft genome sequence of the pathogenic fungus Scedosporium apiospermum.</title>
        <authorList>
            <person name="Vandeputte P."/>
            <person name="Ghamrawi S."/>
            <person name="Rechenmann M."/>
            <person name="Iltis A."/>
            <person name="Giraud S."/>
            <person name="Fleury M."/>
            <person name="Thornton C."/>
            <person name="Delhaes L."/>
            <person name="Meyer W."/>
            <person name="Papon N."/>
            <person name="Bouchara J.P."/>
        </authorList>
    </citation>
    <scope>NUCLEOTIDE SEQUENCE [LARGE SCALE GENOMIC DNA]</scope>
    <source>
        <strain evidence="3 4">IHEM 14462</strain>
    </source>
</reference>
<dbReference type="CDD" id="cd00161">
    <property type="entry name" value="beta-trefoil_Ricin-like"/>
    <property type="match status" value="1"/>
</dbReference>
<dbReference type="AlphaFoldDB" id="A0A084FVM9"/>
<dbReference type="Pfam" id="PF00652">
    <property type="entry name" value="Ricin_B_lectin"/>
    <property type="match status" value="1"/>
</dbReference>
<keyword evidence="1" id="KW-0732">Signal</keyword>
<feature type="domain" description="Ricin B lectin" evidence="2">
    <location>
        <begin position="27"/>
        <end position="155"/>
    </location>
</feature>
<organism evidence="3 4">
    <name type="scientific">Pseudallescheria apiosperma</name>
    <name type="common">Scedosporium apiospermum</name>
    <dbReference type="NCBI Taxonomy" id="563466"/>
    <lineage>
        <taxon>Eukaryota</taxon>
        <taxon>Fungi</taxon>
        <taxon>Dikarya</taxon>
        <taxon>Ascomycota</taxon>
        <taxon>Pezizomycotina</taxon>
        <taxon>Sordariomycetes</taxon>
        <taxon>Hypocreomycetidae</taxon>
        <taxon>Microascales</taxon>
        <taxon>Microascaceae</taxon>
        <taxon>Scedosporium</taxon>
    </lineage>
</organism>
<dbReference type="EMBL" id="JOWA01000165">
    <property type="protein sequence ID" value="KEZ39141.1"/>
    <property type="molecule type" value="Genomic_DNA"/>
</dbReference>
<dbReference type="InterPro" id="IPR000772">
    <property type="entry name" value="Ricin_B_lectin"/>
</dbReference>
<evidence type="ECO:0000313" key="3">
    <source>
        <dbReference type="EMBL" id="KEZ39141.1"/>
    </source>
</evidence>
<proteinExistence type="predicted"/>
<evidence type="ECO:0000259" key="2">
    <source>
        <dbReference type="SMART" id="SM00458"/>
    </source>
</evidence>
<name>A0A084FVM9_PSEDA</name>
<feature type="signal peptide" evidence="1">
    <location>
        <begin position="1"/>
        <end position="17"/>
    </location>
</feature>
<dbReference type="HOGENOM" id="CLU_133415_0_0_1"/>
<dbReference type="SUPFAM" id="SSF50370">
    <property type="entry name" value="Ricin B-like lectins"/>
    <property type="match status" value="1"/>
</dbReference>
<protein>
    <recommendedName>
        <fullName evidence="2">Ricin B lectin domain-containing protein</fullName>
    </recommendedName>
</protein>
<feature type="chain" id="PRO_5001774894" description="Ricin B lectin domain-containing protein" evidence="1">
    <location>
        <begin position="18"/>
        <end position="171"/>
    </location>
</feature>
<dbReference type="GeneID" id="27719747"/>
<dbReference type="KEGG" id="sapo:SAPIO_CDS10540"/>
<dbReference type="OrthoDB" id="6770063at2759"/>
<accession>A0A084FVM9</accession>
<dbReference type="SMART" id="SM00458">
    <property type="entry name" value="RICIN"/>
    <property type="match status" value="1"/>
</dbReference>
<dbReference type="Gene3D" id="2.80.10.50">
    <property type="match status" value="2"/>
</dbReference>
<dbReference type="VEuPathDB" id="FungiDB:SAPIO_CDS10540"/>
<evidence type="ECO:0000313" key="4">
    <source>
        <dbReference type="Proteomes" id="UP000028545"/>
    </source>
</evidence>
<comment type="caution">
    <text evidence="3">The sequence shown here is derived from an EMBL/GenBank/DDBJ whole genome shotgun (WGS) entry which is preliminary data.</text>
</comment>
<gene>
    <name evidence="3" type="ORF">SAPIO_CDS10540</name>
</gene>
<keyword evidence="4" id="KW-1185">Reference proteome</keyword>
<dbReference type="InterPro" id="IPR035992">
    <property type="entry name" value="Ricin_B-like_lectins"/>
</dbReference>
<dbReference type="RefSeq" id="XP_016638940.1">
    <property type="nucleotide sequence ID" value="XM_016784116.1"/>
</dbReference>
<dbReference type="OMA" id="GMYNCAG"/>
<dbReference type="Proteomes" id="UP000028545">
    <property type="component" value="Unassembled WGS sequence"/>
</dbReference>
<evidence type="ECO:0000256" key="1">
    <source>
        <dbReference type="SAM" id="SignalP"/>
    </source>
</evidence>